<keyword evidence="2" id="KW-1185">Reference proteome</keyword>
<sequence length="133" mass="14783">MSEPVPAAARAALAGLPLRTHPRPADTLSAVGRLGQQSRPVGGMRRRGGRRADLTNCQVNYQPLVLVGFMENTRMQQRIRMGRAVQVRAADDPAPRALTRRPRPVIRNHLAKLHHGAYLLHRCKRAQCETNSI</sequence>
<accession>A0A4C1YDI0</accession>
<evidence type="ECO:0000313" key="1">
    <source>
        <dbReference type="EMBL" id="GBP74441.1"/>
    </source>
</evidence>
<gene>
    <name evidence="1" type="ORF">EVAR_60591_1</name>
</gene>
<proteinExistence type="predicted"/>
<dbReference type="AlphaFoldDB" id="A0A4C1YDI0"/>
<dbReference type="EMBL" id="BGZK01001207">
    <property type="protein sequence ID" value="GBP74441.1"/>
    <property type="molecule type" value="Genomic_DNA"/>
</dbReference>
<organism evidence="1 2">
    <name type="scientific">Eumeta variegata</name>
    <name type="common">Bagworm moth</name>
    <name type="synonym">Eumeta japonica</name>
    <dbReference type="NCBI Taxonomy" id="151549"/>
    <lineage>
        <taxon>Eukaryota</taxon>
        <taxon>Metazoa</taxon>
        <taxon>Ecdysozoa</taxon>
        <taxon>Arthropoda</taxon>
        <taxon>Hexapoda</taxon>
        <taxon>Insecta</taxon>
        <taxon>Pterygota</taxon>
        <taxon>Neoptera</taxon>
        <taxon>Endopterygota</taxon>
        <taxon>Lepidoptera</taxon>
        <taxon>Glossata</taxon>
        <taxon>Ditrysia</taxon>
        <taxon>Tineoidea</taxon>
        <taxon>Psychidae</taxon>
        <taxon>Oiketicinae</taxon>
        <taxon>Eumeta</taxon>
    </lineage>
</organism>
<dbReference type="Proteomes" id="UP000299102">
    <property type="component" value="Unassembled WGS sequence"/>
</dbReference>
<protein>
    <submittedName>
        <fullName evidence="1">Uncharacterized protein</fullName>
    </submittedName>
</protein>
<name>A0A4C1YDI0_EUMVA</name>
<comment type="caution">
    <text evidence="1">The sequence shown here is derived from an EMBL/GenBank/DDBJ whole genome shotgun (WGS) entry which is preliminary data.</text>
</comment>
<reference evidence="1 2" key="1">
    <citation type="journal article" date="2019" name="Commun. Biol.">
        <title>The bagworm genome reveals a unique fibroin gene that provides high tensile strength.</title>
        <authorList>
            <person name="Kono N."/>
            <person name="Nakamura H."/>
            <person name="Ohtoshi R."/>
            <person name="Tomita M."/>
            <person name="Numata K."/>
            <person name="Arakawa K."/>
        </authorList>
    </citation>
    <scope>NUCLEOTIDE SEQUENCE [LARGE SCALE GENOMIC DNA]</scope>
</reference>
<evidence type="ECO:0000313" key="2">
    <source>
        <dbReference type="Proteomes" id="UP000299102"/>
    </source>
</evidence>